<comment type="caution">
    <text evidence="2">The sequence shown here is derived from an EMBL/GenBank/DDBJ whole genome shotgun (WGS) entry which is preliminary data.</text>
</comment>
<dbReference type="Proteomes" id="UP000243534">
    <property type="component" value="Unassembled WGS sequence"/>
</dbReference>
<sequence length="104" mass="11892">MTRDKIEYIASLQYEAERWRRIGGWGSLIAFAALLIDLWFRHIGAASLLFESAILGGFICCWGGNFDRSSKHKRELDTICFALFGKSYESSHLDIIRLDKTKST</sequence>
<keyword evidence="1" id="KW-1133">Transmembrane helix</keyword>
<evidence type="ECO:0000313" key="2">
    <source>
        <dbReference type="EMBL" id="OFC63293.1"/>
    </source>
</evidence>
<evidence type="ECO:0000313" key="3">
    <source>
        <dbReference type="Proteomes" id="UP000243534"/>
    </source>
</evidence>
<reference evidence="2 3" key="1">
    <citation type="submission" date="2016-07" db="EMBL/GenBank/DDBJ databases">
        <authorList>
            <person name="Yuval B."/>
        </authorList>
    </citation>
    <scope>NUCLEOTIDE SEQUENCE [LARGE SCALE GENOMIC DNA]</scope>
    <source>
        <strain evidence="2 3">IL</strain>
    </source>
</reference>
<dbReference type="RefSeq" id="WP_070133995.1">
    <property type="nucleotide sequence ID" value="NZ_LJAM02000005.1"/>
</dbReference>
<accession>A0A1E7Z3G9</accession>
<name>A0A1E7Z3G9_9GAMM</name>
<dbReference type="AlphaFoldDB" id="A0A1E7Z3G9"/>
<keyword evidence="1" id="KW-0472">Membrane</keyword>
<evidence type="ECO:0000256" key="1">
    <source>
        <dbReference type="SAM" id="Phobius"/>
    </source>
</evidence>
<proteinExistence type="predicted"/>
<feature type="transmembrane region" description="Helical" evidence="1">
    <location>
        <begin position="21"/>
        <end position="40"/>
    </location>
</feature>
<gene>
    <name evidence="2" type="ORF">BBW68_06120</name>
</gene>
<organism evidence="2 3">
    <name type="scientific">Candidatus Erwinia dacicola</name>
    <dbReference type="NCBI Taxonomy" id="252393"/>
    <lineage>
        <taxon>Bacteria</taxon>
        <taxon>Pseudomonadati</taxon>
        <taxon>Pseudomonadota</taxon>
        <taxon>Gammaproteobacteria</taxon>
        <taxon>Enterobacterales</taxon>
        <taxon>Erwiniaceae</taxon>
        <taxon>Erwinia</taxon>
    </lineage>
</organism>
<feature type="transmembrane region" description="Helical" evidence="1">
    <location>
        <begin position="46"/>
        <end position="66"/>
    </location>
</feature>
<protein>
    <submittedName>
        <fullName evidence="2">Uncharacterized protein</fullName>
    </submittedName>
</protein>
<dbReference type="EMBL" id="MAYS01000108">
    <property type="protein sequence ID" value="OFC63293.1"/>
    <property type="molecule type" value="Genomic_DNA"/>
</dbReference>
<keyword evidence="1" id="KW-0812">Transmembrane</keyword>